<reference evidence="1 2" key="1">
    <citation type="submission" date="2023-12" db="EMBL/GenBank/DDBJ databases">
        <title>Baltic Sea Cyanobacteria.</title>
        <authorList>
            <person name="Delbaje E."/>
            <person name="Fewer D.P."/>
            <person name="Shishido T.K."/>
        </authorList>
    </citation>
    <scope>NUCLEOTIDE SEQUENCE [LARGE SCALE GENOMIC DNA]</scope>
    <source>
        <strain evidence="1 2">UHCC 0370</strain>
    </source>
</reference>
<keyword evidence="1" id="KW-0540">Nuclease</keyword>
<keyword evidence="1" id="KW-0378">Hydrolase</keyword>
<sequence>MPVLNASTLTLDQVYYHLKFQKLSYGSFISLLQLEPLSEFECAELRQIRIDFESYLNDGKVLENMVMALTVMPLLRLAGFYRAPIKMRMEQEIGRLNIEDEDISITGRLDLICINKNRPAINDIAFWILAIEAKNTSISASEGLPQLLTYAYKSLEQQKSVWGLTTNGVYYEFFYIQQNPQNASSPTYQPLPSLHLMEPESSEKLLQVLKAICKLQNRVNNLPAAI</sequence>
<dbReference type="GO" id="GO:0004519">
    <property type="term" value="F:endonuclease activity"/>
    <property type="evidence" value="ECO:0007669"/>
    <property type="project" value="UniProtKB-KW"/>
</dbReference>
<evidence type="ECO:0000313" key="2">
    <source>
        <dbReference type="Proteomes" id="UP001301388"/>
    </source>
</evidence>
<dbReference type="RefSeq" id="WP_323263317.1">
    <property type="nucleotide sequence ID" value="NZ_JAYGIE010000116.1"/>
</dbReference>
<dbReference type="EMBL" id="JAYGIE010000116">
    <property type="protein sequence ID" value="MEA5480276.1"/>
    <property type="molecule type" value="Genomic_DNA"/>
</dbReference>
<keyword evidence="1" id="KW-0255">Endonuclease</keyword>
<name>A0ABU5TQF5_9CYAN</name>
<comment type="caution">
    <text evidence="1">The sequence shown here is derived from an EMBL/GenBank/DDBJ whole genome shotgun (WGS) entry which is preliminary data.</text>
</comment>
<proteinExistence type="predicted"/>
<gene>
    <name evidence="1" type="ORF">VB774_21805</name>
</gene>
<accession>A0ABU5TQF5</accession>
<protein>
    <submittedName>
        <fullName evidence="1">Restriction endonuclease subunit R</fullName>
    </submittedName>
</protein>
<evidence type="ECO:0000313" key="1">
    <source>
        <dbReference type="EMBL" id="MEA5480276.1"/>
    </source>
</evidence>
<organism evidence="1 2">
    <name type="scientific">Pseudanabaena galeata UHCC 0370</name>
    <dbReference type="NCBI Taxonomy" id="3110310"/>
    <lineage>
        <taxon>Bacteria</taxon>
        <taxon>Bacillati</taxon>
        <taxon>Cyanobacteriota</taxon>
        <taxon>Cyanophyceae</taxon>
        <taxon>Pseudanabaenales</taxon>
        <taxon>Pseudanabaenaceae</taxon>
        <taxon>Pseudanabaena</taxon>
    </lineage>
</organism>
<dbReference type="Proteomes" id="UP001301388">
    <property type="component" value="Unassembled WGS sequence"/>
</dbReference>
<keyword evidence="2" id="KW-1185">Reference proteome</keyword>